<evidence type="ECO:0000313" key="1">
    <source>
        <dbReference type="EMBL" id="KAF8687100.1"/>
    </source>
</evidence>
<comment type="caution">
    <text evidence="1">The sequence shown here is derived from an EMBL/GenBank/DDBJ whole genome shotgun (WGS) entry which is preliminary data.</text>
</comment>
<sequence length="128" mass="14331">MVVSSTMFSKVEQAACKDGELRSAEDSRFDSTFSHLSRLFSLDWSIHTSTVPFSHRLLQTQNITLRLNGKTVKMLMSAGLRQVMGSVRRFILFNPMGTKAQRAGGYGAHPRTHSCFQRVPCPGIDDRP</sequence>
<feature type="non-terminal residue" evidence="1">
    <location>
        <position position="1"/>
    </location>
</feature>
<gene>
    <name evidence="1" type="ORF">RHS03_09997</name>
</gene>
<organism evidence="1 2">
    <name type="scientific">Rhizoctonia solani</name>
    <dbReference type="NCBI Taxonomy" id="456999"/>
    <lineage>
        <taxon>Eukaryota</taxon>
        <taxon>Fungi</taxon>
        <taxon>Dikarya</taxon>
        <taxon>Basidiomycota</taxon>
        <taxon>Agaricomycotina</taxon>
        <taxon>Agaricomycetes</taxon>
        <taxon>Cantharellales</taxon>
        <taxon>Ceratobasidiaceae</taxon>
        <taxon>Rhizoctonia</taxon>
    </lineage>
</organism>
<dbReference type="Proteomes" id="UP000602905">
    <property type="component" value="Unassembled WGS sequence"/>
</dbReference>
<protein>
    <submittedName>
        <fullName evidence="1">Uncharacterized protein</fullName>
    </submittedName>
</protein>
<reference evidence="1" key="1">
    <citation type="submission" date="2020-09" db="EMBL/GenBank/DDBJ databases">
        <title>Comparative genome analyses of four rice-infecting Rhizoctonia solani isolates reveal extensive enrichment of homogalacturonan modification genes.</title>
        <authorList>
            <person name="Lee D.-Y."/>
            <person name="Jeon J."/>
            <person name="Kim K.-T."/>
            <person name="Cheong K."/>
            <person name="Song H."/>
            <person name="Choi G."/>
            <person name="Ko J."/>
            <person name="Opiyo S.O."/>
            <person name="Zuo S."/>
            <person name="Madhav S."/>
            <person name="Lee Y.-H."/>
            <person name="Wang G.-L."/>
        </authorList>
    </citation>
    <scope>NUCLEOTIDE SEQUENCE</scope>
    <source>
        <strain evidence="1">AG1-IA WGL</strain>
    </source>
</reference>
<evidence type="ECO:0000313" key="2">
    <source>
        <dbReference type="Proteomes" id="UP000602905"/>
    </source>
</evidence>
<name>A0A8H7HFU3_9AGAM</name>
<proteinExistence type="predicted"/>
<dbReference type="EMBL" id="JACYCD010000710">
    <property type="protein sequence ID" value="KAF8687100.1"/>
    <property type="molecule type" value="Genomic_DNA"/>
</dbReference>
<accession>A0A8H7HFU3</accession>
<dbReference type="AlphaFoldDB" id="A0A8H7HFU3"/>